<name>A0A975KU17_9ACTN</name>
<sequence length="62" mass="6899">MPVPPDEDFRKSTYSSQGGECVEYAQTGDSAHLRDTKNRDQLCLSVSLYEMTAFLRAAPSAR</sequence>
<evidence type="ECO:0000259" key="1">
    <source>
        <dbReference type="Pfam" id="PF04149"/>
    </source>
</evidence>
<reference evidence="3" key="1">
    <citation type="submission" date="2021-05" db="EMBL/GenBank/DDBJ databases">
        <title>Direct Submission.</title>
        <authorList>
            <person name="Li K."/>
            <person name="Gao J."/>
        </authorList>
    </citation>
    <scope>NUCLEOTIDE SEQUENCE [LARGE SCALE GENOMIC DNA]</scope>
    <source>
        <strain evidence="3">Mg02</strain>
        <plasmid evidence="3">unnamed4</plasmid>
    </source>
</reference>
<proteinExistence type="predicted"/>
<evidence type="ECO:0000313" key="2">
    <source>
        <dbReference type="EMBL" id="QUX26557.1"/>
    </source>
</evidence>
<organism evidence="2 3">
    <name type="scientific">Nocardiopsis changdeensis</name>
    <dbReference type="NCBI Taxonomy" id="2831969"/>
    <lineage>
        <taxon>Bacteria</taxon>
        <taxon>Bacillati</taxon>
        <taxon>Actinomycetota</taxon>
        <taxon>Actinomycetes</taxon>
        <taxon>Streptosporangiales</taxon>
        <taxon>Nocardiopsidaceae</taxon>
        <taxon>Nocardiopsis</taxon>
    </lineage>
</organism>
<feature type="domain" description="DUF397" evidence="1">
    <location>
        <begin position="9"/>
        <end position="58"/>
    </location>
</feature>
<keyword evidence="3" id="KW-1185">Reference proteome</keyword>
<accession>A0A975KU17</accession>
<dbReference type="Proteomes" id="UP000676079">
    <property type="component" value="Plasmid unnamed4"/>
</dbReference>
<dbReference type="Pfam" id="PF04149">
    <property type="entry name" value="DUF397"/>
    <property type="match status" value="1"/>
</dbReference>
<protein>
    <submittedName>
        <fullName evidence="2">DUF397 domain-containing protein</fullName>
    </submittedName>
</protein>
<evidence type="ECO:0000313" key="3">
    <source>
        <dbReference type="Proteomes" id="UP000676079"/>
    </source>
</evidence>
<dbReference type="InterPro" id="IPR007278">
    <property type="entry name" value="DUF397"/>
</dbReference>
<geneLocation type="plasmid" evidence="2 3">
    <name>unnamed4</name>
</geneLocation>
<gene>
    <name evidence="2" type="ORF">KGD84_32790</name>
</gene>
<keyword evidence="2" id="KW-0614">Plasmid</keyword>
<dbReference type="EMBL" id="CP074136">
    <property type="protein sequence ID" value="QUX26557.1"/>
    <property type="molecule type" value="Genomic_DNA"/>
</dbReference>